<dbReference type="InterPro" id="IPR029024">
    <property type="entry name" value="TerB-like"/>
</dbReference>
<gene>
    <name evidence="2" type="ORF">SEMRO_2934_G340500.1</name>
</gene>
<feature type="compositionally biased region" description="Polar residues" evidence="1">
    <location>
        <begin position="213"/>
        <end position="228"/>
    </location>
</feature>
<comment type="caution">
    <text evidence="2">The sequence shown here is derived from an EMBL/GenBank/DDBJ whole genome shotgun (WGS) entry which is preliminary data.</text>
</comment>
<evidence type="ECO:0000313" key="2">
    <source>
        <dbReference type="EMBL" id="CAB9530561.1"/>
    </source>
</evidence>
<dbReference type="Proteomes" id="UP001153069">
    <property type="component" value="Unassembled WGS sequence"/>
</dbReference>
<accession>A0A9N8HYL2</accession>
<sequence length="228" mass="26016">MISMNMMTPTNTAATVTDTEDSTCSTSYESRFHTFVYEDHFGPQHERSAIEVHYTQALCMALGKQNDYTKEQSSWLKGFLVTKSAPSVLIESVDALLEQAGDLSEEEFQEDCALLASTFSSKAAPSVVYDMMCGACVGGFQSAHQWEAIVALSRQWHVSEEVLSEMRETVETEEAQRRHRLQRLFPKIRNIDHMLMMPRIETHMYMAHKRQSAVRNSSSNNKTRQYKL</sequence>
<protein>
    <submittedName>
        <fullName evidence="2">Uncharacterized protein</fullName>
    </submittedName>
</protein>
<keyword evidence="3" id="KW-1185">Reference proteome</keyword>
<dbReference type="Gene3D" id="1.10.3680.10">
    <property type="entry name" value="TerB-like"/>
    <property type="match status" value="1"/>
</dbReference>
<dbReference type="EMBL" id="CAICTM010002932">
    <property type="protein sequence ID" value="CAB9530561.1"/>
    <property type="molecule type" value="Genomic_DNA"/>
</dbReference>
<reference evidence="2" key="1">
    <citation type="submission" date="2020-06" db="EMBL/GenBank/DDBJ databases">
        <authorList>
            <consortium name="Plant Systems Biology data submission"/>
        </authorList>
    </citation>
    <scope>NUCLEOTIDE SEQUENCE</scope>
    <source>
        <strain evidence="2">D6</strain>
    </source>
</reference>
<evidence type="ECO:0000313" key="3">
    <source>
        <dbReference type="Proteomes" id="UP001153069"/>
    </source>
</evidence>
<dbReference type="AlphaFoldDB" id="A0A9N8HYL2"/>
<organism evidence="2 3">
    <name type="scientific">Seminavis robusta</name>
    <dbReference type="NCBI Taxonomy" id="568900"/>
    <lineage>
        <taxon>Eukaryota</taxon>
        <taxon>Sar</taxon>
        <taxon>Stramenopiles</taxon>
        <taxon>Ochrophyta</taxon>
        <taxon>Bacillariophyta</taxon>
        <taxon>Bacillariophyceae</taxon>
        <taxon>Bacillariophycidae</taxon>
        <taxon>Naviculales</taxon>
        <taxon>Naviculaceae</taxon>
        <taxon>Seminavis</taxon>
    </lineage>
</organism>
<proteinExistence type="predicted"/>
<name>A0A9N8HYL2_9STRA</name>
<evidence type="ECO:0000256" key="1">
    <source>
        <dbReference type="SAM" id="MobiDB-lite"/>
    </source>
</evidence>
<feature type="region of interest" description="Disordered" evidence="1">
    <location>
        <begin position="209"/>
        <end position="228"/>
    </location>
</feature>